<organism evidence="9 10">
    <name type="scientific">Exidia glandulosa HHB12029</name>
    <dbReference type="NCBI Taxonomy" id="1314781"/>
    <lineage>
        <taxon>Eukaryota</taxon>
        <taxon>Fungi</taxon>
        <taxon>Dikarya</taxon>
        <taxon>Basidiomycota</taxon>
        <taxon>Agaricomycotina</taxon>
        <taxon>Agaricomycetes</taxon>
        <taxon>Auriculariales</taxon>
        <taxon>Exidiaceae</taxon>
        <taxon>Exidia</taxon>
    </lineage>
</organism>
<feature type="compositionally biased region" description="Pro residues" evidence="7">
    <location>
        <begin position="529"/>
        <end position="545"/>
    </location>
</feature>
<evidence type="ECO:0000256" key="4">
    <source>
        <dbReference type="ARBA" id="ARBA00022771"/>
    </source>
</evidence>
<evidence type="ECO:0000259" key="8">
    <source>
        <dbReference type="Pfam" id="PF17120"/>
    </source>
</evidence>
<dbReference type="SMART" id="SM00320">
    <property type="entry name" value="WD40"/>
    <property type="match status" value="4"/>
</dbReference>
<dbReference type="Pfam" id="PF00400">
    <property type="entry name" value="WD40"/>
    <property type="match status" value="1"/>
</dbReference>
<dbReference type="PROSITE" id="PS00678">
    <property type="entry name" value="WD_REPEATS_1"/>
    <property type="match status" value="2"/>
</dbReference>
<feature type="region of interest" description="Disordered" evidence="7">
    <location>
        <begin position="526"/>
        <end position="754"/>
    </location>
</feature>
<keyword evidence="3" id="KW-0677">Repeat</keyword>
<dbReference type="PANTHER" id="PTHR46200">
    <property type="entry name" value="GATOR COMPLEX PROTEIN WDR24"/>
    <property type="match status" value="1"/>
</dbReference>
<evidence type="ECO:0000256" key="7">
    <source>
        <dbReference type="SAM" id="MobiDB-lite"/>
    </source>
</evidence>
<evidence type="ECO:0000256" key="5">
    <source>
        <dbReference type="ARBA" id="ARBA00022833"/>
    </source>
</evidence>
<feature type="domain" description="WDR59/RTC1-like RING zinc finger" evidence="8">
    <location>
        <begin position="1242"/>
        <end position="1284"/>
    </location>
</feature>
<feature type="region of interest" description="Disordered" evidence="7">
    <location>
        <begin position="822"/>
        <end position="1085"/>
    </location>
</feature>
<feature type="compositionally biased region" description="Basic and acidic residues" evidence="7">
    <location>
        <begin position="563"/>
        <end position="573"/>
    </location>
</feature>
<keyword evidence="2" id="KW-0479">Metal-binding</keyword>
<feature type="repeat" description="WD" evidence="6">
    <location>
        <begin position="262"/>
        <end position="277"/>
    </location>
</feature>
<evidence type="ECO:0000256" key="3">
    <source>
        <dbReference type="ARBA" id="ARBA00022737"/>
    </source>
</evidence>
<dbReference type="GO" id="GO:0016239">
    <property type="term" value="P:positive regulation of macroautophagy"/>
    <property type="evidence" value="ECO:0007669"/>
    <property type="project" value="TreeGrafter"/>
</dbReference>
<dbReference type="InterPro" id="IPR019775">
    <property type="entry name" value="WD40_repeat_CS"/>
</dbReference>
<evidence type="ECO:0000313" key="9">
    <source>
        <dbReference type="EMBL" id="KZV97010.1"/>
    </source>
</evidence>
<dbReference type="GO" id="GO:0008270">
    <property type="term" value="F:zinc ion binding"/>
    <property type="evidence" value="ECO:0007669"/>
    <property type="project" value="UniProtKB-KW"/>
</dbReference>
<feature type="compositionally biased region" description="Low complexity" evidence="7">
    <location>
        <begin position="628"/>
        <end position="646"/>
    </location>
</feature>
<dbReference type="InterPro" id="IPR049566">
    <property type="entry name" value="WDR59_RTC1-like_RING_Znf"/>
</dbReference>
<dbReference type="OrthoDB" id="60955at2759"/>
<feature type="region of interest" description="Disordered" evidence="7">
    <location>
        <begin position="368"/>
        <end position="395"/>
    </location>
</feature>
<feature type="compositionally biased region" description="Low complexity" evidence="7">
    <location>
        <begin position="715"/>
        <end position="736"/>
    </location>
</feature>
<accession>A0A165KWR7</accession>
<proteinExistence type="predicted"/>
<feature type="compositionally biased region" description="Low complexity" evidence="7">
    <location>
        <begin position="1040"/>
        <end position="1056"/>
    </location>
</feature>
<keyword evidence="4" id="KW-0863">Zinc-finger</keyword>
<dbReference type="Pfam" id="PF17120">
    <property type="entry name" value="zf-RING_16"/>
    <property type="match status" value="1"/>
</dbReference>
<evidence type="ECO:0000256" key="1">
    <source>
        <dbReference type="ARBA" id="ARBA00022574"/>
    </source>
</evidence>
<feature type="compositionally biased region" description="Low complexity" evidence="7">
    <location>
        <begin position="917"/>
        <end position="936"/>
    </location>
</feature>
<dbReference type="Proteomes" id="UP000077266">
    <property type="component" value="Unassembled WGS sequence"/>
</dbReference>
<feature type="compositionally biased region" description="Basic and acidic residues" evidence="7">
    <location>
        <begin position="683"/>
        <end position="701"/>
    </location>
</feature>
<dbReference type="InterPro" id="IPR001680">
    <property type="entry name" value="WD40_rpt"/>
</dbReference>
<feature type="compositionally biased region" description="Low complexity" evidence="7">
    <location>
        <begin position="822"/>
        <end position="842"/>
    </location>
</feature>
<evidence type="ECO:0000256" key="2">
    <source>
        <dbReference type="ARBA" id="ARBA00022723"/>
    </source>
</evidence>
<dbReference type="Gene3D" id="2.130.10.10">
    <property type="entry name" value="YVTN repeat-like/Quinoprotein amine dehydrogenase"/>
    <property type="match status" value="1"/>
</dbReference>
<evidence type="ECO:0000256" key="6">
    <source>
        <dbReference type="PROSITE-ProRule" id="PRU00221"/>
    </source>
</evidence>
<evidence type="ECO:0000313" key="10">
    <source>
        <dbReference type="Proteomes" id="UP000077266"/>
    </source>
</evidence>
<keyword evidence="1 6" id="KW-0853">WD repeat</keyword>
<dbReference type="EMBL" id="KV425935">
    <property type="protein sequence ID" value="KZV97010.1"/>
    <property type="molecule type" value="Genomic_DNA"/>
</dbReference>
<dbReference type="InParanoid" id="A0A165KWR7"/>
<dbReference type="STRING" id="1314781.A0A165KWR7"/>
<feature type="compositionally biased region" description="Basic and acidic residues" evidence="7">
    <location>
        <begin position="1057"/>
        <end position="1078"/>
    </location>
</feature>
<keyword evidence="5" id="KW-0862">Zinc</keyword>
<dbReference type="GO" id="GO:0005829">
    <property type="term" value="C:cytosol"/>
    <property type="evidence" value="ECO:0007669"/>
    <property type="project" value="TreeGrafter"/>
</dbReference>
<dbReference type="GO" id="GO:0005774">
    <property type="term" value="C:vacuolar membrane"/>
    <property type="evidence" value="ECO:0007669"/>
    <property type="project" value="TreeGrafter"/>
</dbReference>
<dbReference type="InterPro" id="IPR015943">
    <property type="entry name" value="WD40/YVTN_repeat-like_dom_sf"/>
</dbReference>
<dbReference type="GO" id="GO:0061700">
    <property type="term" value="C:GATOR2 complex"/>
    <property type="evidence" value="ECO:0007669"/>
    <property type="project" value="TreeGrafter"/>
</dbReference>
<gene>
    <name evidence="9" type="ORF">EXIGLDRAFT_642556</name>
</gene>
<dbReference type="PANTHER" id="PTHR46200:SF1">
    <property type="entry name" value="GATOR COMPLEX PROTEIN WDR24"/>
    <property type="match status" value="1"/>
</dbReference>
<sequence>MLQSSSPQLHSPSARHLNDLFGDGRAHSLYAGPSRQARIPDVAKNGWIASNEDGTSCVVAGHAALQVVRITNSPSNGTTLELAAELKNMWWASGMTNDKSPTDVVWCHGNWSNKIITSSRQGDLFMWDINKTGASKFDQRLQLPEKRRRPITKLAYSHRSNNLVAAGVNDGYVHLWDFRRTPGPLFSLTASNSHNAVRTLVLSPVESEGHLAIVALDNGTLQRWDLRSHNRPQETVRVAHSGPVLGMDWLPPSPTAERGHGYLATAGMDKTVRIWDLGGSALPSTPMRTLHASYPVRRVFFRPRHDTEVILVPATESDPVEIWDVRREWFPKWTLQPSGEGGIHDLVPADAHSLWAVHASGAFVQHDLRLQPSSSRPTTASRSSAQKEKPILSAPGGLKRAIDEIPRGTVAWDPNGNIAFVAHREDRFELPYDDIHPEMRAQVNARGMRCKTTGDPAIVGLPMSQTLATASVPTADGFHVNGVRYVLDAALGKERLCELNAQIAADAEQWRAAQTWEMLRSLLADLHPPETPMPSPPPPTRPQSPPSSASGPKPTSVRTSRKPSPEIAKKPSHDFAPLKTSSPKVSRKPSPMTLKKPSRQPSPEVVRTPLRLVHPPMVRQPSPEIIRTPARASFASTTTTTTTAASGPLADAEEDEKRDTLPLLTMLPRRERGDSATSSVSGSRRDSGRSSRRDSGERDDSFVPPTPGMLERRSSTVSLLSDSSSSRGSIAPSIRSPMAIGPRPPGPVRRPSIAAPAPSVEHAYSAPMVMTLAATSGSTSSSTASLVNVGSPAVSSLLKHHASALSTGRTVSAPSFLRNNSSSAFSGRSAGSTPNSSNPGSPLRNVVDLGRDSSLPPAQDILGISKSVSEPVMSNAGAMPKSISDPVLVPSTPTSAGSSSRPRPVVRGRKASLRGGAKVSESVAAAAAYESASFADAEQEDDEGSSSSSEMIFPPRNGSDSDDGEPLRRTSSSRRRRPRSGTVGGRRTVTKQDSQASIRTVVASSPPPRTEPKLSPEQEEDGPDASTSITPVQVEVEVIGPSSGSLGLELGDPGPLARRDDSLVKSSRSREGGHRSSKVDTPVPEEVDVVKTSDDTDSVNEYANIKLSDPVRAAVRANEDRYRQIGWAAVREELEYYAEKGDVQMCAFLATVAQDELMLSHIRVEMFVRAYVELLERSRMHTQAAYVRKHCTVESVRARTQLHTSISTACGRCKKPIEGSSFSQRGTRSYVLCRNCRQGGARCSICRLPIQGLMILCPVCTHGGHQDCMRKYYPQQPMRPIPSGQPDTPVFPPHPAVAPIPLPISLLTAGAPSRTSSILSTATTASTTSTFYTANSDDKQQYKEEPSSGNEKTRALMGHPCAAGCGHYCWVADEAPLVPLVAAH</sequence>
<keyword evidence="10" id="KW-1185">Reference proteome</keyword>
<feature type="compositionally biased region" description="Low complexity" evidence="7">
    <location>
        <begin position="371"/>
        <end position="384"/>
    </location>
</feature>
<dbReference type="FunCoup" id="A0A165KWR7">
    <property type="interactions" value="340"/>
</dbReference>
<name>A0A165KWR7_EXIGL</name>
<dbReference type="GO" id="GO:1904263">
    <property type="term" value="P:positive regulation of TORC1 signaling"/>
    <property type="evidence" value="ECO:0007669"/>
    <property type="project" value="TreeGrafter"/>
</dbReference>
<protein>
    <recommendedName>
        <fullName evidence="8">WDR59/RTC1-like RING zinc finger domain-containing protein</fullName>
    </recommendedName>
</protein>
<dbReference type="InterPro" id="IPR036322">
    <property type="entry name" value="WD40_repeat_dom_sf"/>
</dbReference>
<reference evidence="9 10" key="1">
    <citation type="journal article" date="2016" name="Mol. Biol. Evol.">
        <title>Comparative Genomics of Early-Diverging Mushroom-Forming Fungi Provides Insights into the Origins of Lignocellulose Decay Capabilities.</title>
        <authorList>
            <person name="Nagy L.G."/>
            <person name="Riley R."/>
            <person name="Tritt A."/>
            <person name="Adam C."/>
            <person name="Daum C."/>
            <person name="Floudas D."/>
            <person name="Sun H."/>
            <person name="Yadav J.S."/>
            <person name="Pangilinan J."/>
            <person name="Larsson K.H."/>
            <person name="Matsuura K."/>
            <person name="Barry K."/>
            <person name="Labutti K."/>
            <person name="Kuo R."/>
            <person name="Ohm R.A."/>
            <person name="Bhattacharya S.S."/>
            <person name="Shirouzu T."/>
            <person name="Yoshinaga Y."/>
            <person name="Martin F.M."/>
            <person name="Grigoriev I.V."/>
            <person name="Hibbett D.S."/>
        </authorList>
    </citation>
    <scope>NUCLEOTIDE SEQUENCE [LARGE SCALE GENOMIC DNA]</scope>
    <source>
        <strain evidence="9 10">HHB12029</strain>
    </source>
</reference>
<dbReference type="PROSITE" id="PS50082">
    <property type="entry name" value="WD_REPEATS_2"/>
    <property type="match status" value="1"/>
</dbReference>
<dbReference type="InterPro" id="IPR037590">
    <property type="entry name" value="WDR24"/>
</dbReference>
<dbReference type="SUPFAM" id="SSF50978">
    <property type="entry name" value="WD40 repeat-like"/>
    <property type="match status" value="1"/>
</dbReference>